<dbReference type="Proteomes" id="UP000593574">
    <property type="component" value="Unassembled WGS sequence"/>
</dbReference>
<sequence length="16" mass="1967">MNCCRAFFETIEFGIW</sequence>
<dbReference type="AlphaFoldDB" id="A0A7J8ZP12"/>
<reference evidence="1 2" key="1">
    <citation type="journal article" date="2019" name="Genome Biol. Evol.">
        <title>Insights into the evolution of the New World diploid cottons (Gossypium, subgenus Houzingenia) based on genome sequencing.</title>
        <authorList>
            <person name="Grover C.E."/>
            <person name="Arick M.A. 2nd"/>
            <person name="Thrash A."/>
            <person name="Conover J.L."/>
            <person name="Sanders W.S."/>
            <person name="Peterson D.G."/>
            <person name="Frelichowski J.E."/>
            <person name="Scheffler J.A."/>
            <person name="Scheffler B.E."/>
            <person name="Wendel J.F."/>
        </authorList>
    </citation>
    <scope>NUCLEOTIDE SEQUENCE [LARGE SCALE GENOMIC DNA]</scope>
    <source>
        <strain evidence="1">4</strain>
        <tissue evidence="1">Leaf</tissue>
    </source>
</reference>
<keyword evidence="2" id="KW-1185">Reference proteome</keyword>
<gene>
    <name evidence="1" type="ORF">Golax_012117</name>
</gene>
<evidence type="ECO:0000313" key="1">
    <source>
        <dbReference type="EMBL" id="MBA0713064.1"/>
    </source>
</evidence>
<protein>
    <submittedName>
        <fullName evidence="1">Uncharacterized protein</fullName>
    </submittedName>
</protein>
<organism evidence="1 2">
    <name type="scientific">Gossypium laxum</name>
    <dbReference type="NCBI Taxonomy" id="34288"/>
    <lineage>
        <taxon>Eukaryota</taxon>
        <taxon>Viridiplantae</taxon>
        <taxon>Streptophyta</taxon>
        <taxon>Embryophyta</taxon>
        <taxon>Tracheophyta</taxon>
        <taxon>Spermatophyta</taxon>
        <taxon>Magnoliopsida</taxon>
        <taxon>eudicotyledons</taxon>
        <taxon>Gunneridae</taxon>
        <taxon>Pentapetalae</taxon>
        <taxon>rosids</taxon>
        <taxon>malvids</taxon>
        <taxon>Malvales</taxon>
        <taxon>Malvaceae</taxon>
        <taxon>Malvoideae</taxon>
        <taxon>Gossypium</taxon>
    </lineage>
</organism>
<comment type="caution">
    <text evidence="1">The sequence shown here is derived from an EMBL/GenBank/DDBJ whole genome shotgun (WGS) entry which is preliminary data.</text>
</comment>
<proteinExistence type="predicted"/>
<dbReference type="EMBL" id="JABEZV010000006">
    <property type="protein sequence ID" value="MBA0713064.1"/>
    <property type="molecule type" value="Genomic_DNA"/>
</dbReference>
<evidence type="ECO:0000313" key="2">
    <source>
        <dbReference type="Proteomes" id="UP000593574"/>
    </source>
</evidence>
<accession>A0A7J8ZP12</accession>
<name>A0A7J8ZP12_9ROSI</name>